<evidence type="ECO:0000313" key="2">
    <source>
        <dbReference type="EMBL" id="BDD12461.1"/>
    </source>
</evidence>
<gene>
    <name evidence="2" type="ORF">FUAX_48930</name>
</gene>
<dbReference type="AlphaFoldDB" id="A0AAU9DH75"/>
<evidence type="ECO:0000256" key="1">
    <source>
        <dbReference type="SAM" id="MobiDB-lite"/>
    </source>
</evidence>
<sequence>MRSYLRQKGERTPEHKPGGQLGITRGPAVAQAYFHSASRDDLMISLGGGNLVFQNQRIGRSPDDGFPFLEIEKQEVKPIDANFWISDDITLAVPEKPDAQAKSFFATDSVIAKTEAMLEQQNALIRIRRTGATLRINEVTLAEVSPEAFPPVGEGNGPFAMMPLRGSSCDTVSMIMGRDNVGSKMDFLPLEPFEPEEGGACLTDDFHEPLKNLRARIVERKGEPFDIPGLSHAFSHGPFRERKHEDVTDDYLDLERKGKLKSLNEKTGLNECAEAPLGGTMVSMVEFPSREKLRMRINTSFFGPVIAYSEDGTDYVTFEQRSRDSLSTERLRQLVSQNEPCYAKMKDKFLHENIGRFQARHPDLWETYQKIMREKDHQMQKTWFMAMNGTRLGQTFHDRQKKEHGVAPFTVGAGIRLGTGANSK</sequence>
<dbReference type="KEGG" id="fax:FUAX_48930"/>
<protein>
    <submittedName>
        <fullName evidence="2">Uncharacterized protein</fullName>
    </submittedName>
</protein>
<dbReference type="Proteomes" id="UP001348817">
    <property type="component" value="Plasmid pFA4"/>
</dbReference>
<geneLocation type="plasmid" evidence="2 3">
    <name>pFA4</name>
</geneLocation>
<organism evidence="2 3">
    <name type="scientific">Fulvitalea axinellae</name>
    <dbReference type="NCBI Taxonomy" id="1182444"/>
    <lineage>
        <taxon>Bacteria</taxon>
        <taxon>Pseudomonadati</taxon>
        <taxon>Bacteroidota</taxon>
        <taxon>Cytophagia</taxon>
        <taxon>Cytophagales</taxon>
        <taxon>Persicobacteraceae</taxon>
        <taxon>Fulvitalea</taxon>
    </lineage>
</organism>
<proteinExistence type="predicted"/>
<name>A0AAU9DH75_9BACT</name>
<keyword evidence="3" id="KW-1185">Reference proteome</keyword>
<keyword evidence="2" id="KW-0614">Plasmid</keyword>
<accession>A0AAU9DH75</accession>
<feature type="compositionally biased region" description="Basic and acidic residues" evidence="1">
    <location>
        <begin position="7"/>
        <end position="17"/>
    </location>
</feature>
<evidence type="ECO:0000313" key="3">
    <source>
        <dbReference type="Proteomes" id="UP001348817"/>
    </source>
</evidence>
<feature type="region of interest" description="Disordered" evidence="1">
    <location>
        <begin position="1"/>
        <end position="23"/>
    </location>
</feature>
<dbReference type="RefSeq" id="WP_338395595.1">
    <property type="nucleotide sequence ID" value="NZ_AP025318.1"/>
</dbReference>
<reference evidence="2 3" key="1">
    <citation type="submission" date="2021-12" db="EMBL/GenBank/DDBJ databases">
        <title>Genome sequencing of bacteria with rrn-lacking chromosome and rrn-plasmid.</title>
        <authorList>
            <person name="Anda M."/>
            <person name="Iwasaki W."/>
        </authorList>
    </citation>
    <scope>NUCLEOTIDE SEQUENCE [LARGE SCALE GENOMIC DNA]</scope>
    <source>
        <strain evidence="2 3">DSM 100852</strain>
        <plasmid evidence="2 3">pFA4</plasmid>
    </source>
</reference>
<dbReference type="EMBL" id="AP025318">
    <property type="protein sequence ID" value="BDD12461.1"/>
    <property type="molecule type" value="Genomic_DNA"/>
</dbReference>